<dbReference type="PROSITE" id="PS51257">
    <property type="entry name" value="PROKAR_LIPOPROTEIN"/>
    <property type="match status" value="1"/>
</dbReference>
<keyword evidence="2" id="KW-1185">Reference proteome</keyword>
<gene>
    <name evidence="1" type="ORF">FEF09_19945</name>
</gene>
<protein>
    <submittedName>
        <fullName evidence="1">Uncharacterized protein</fullName>
    </submittedName>
</protein>
<evidence type="ECO:0000313" key="1">
    <source>
        <dbReference type="EMBL" id="TWV98840.1"/>
    </source>
</evidence>
<dbReference type="RefSeq" id="WP_146306731.1">
    <property type="nucleotide sequence ID" value="NZ_VOHS01000023.1"/>
</dbReference>
<dbReference type="AlphaFoldDB" id="A0A5C6LNG5"/>
<dbReference type="Proteomes" id="UP000318815">
    <property type="component" value="Unassembled WGS sequence"/>
</dbReference>
<organism evidence="1 2">
    <name type="scientific">Chitinophaga pinensis</name>
    <dbReference type="NCBI Taxonomy" id="79329"/>
    <lineage>
        <taxon>Bacteria</taxon>
        <taxon>Pseudomonadati</taxon>
        <taxon>Bacteroidota</taxon>
        <taxon>Chitinophagia</taxon>
        <taxon>Chitinophagales</taxon>
        <taxon>Chitinophagaceae</taxon>
        <taxon>Chitinophaga</taxon>
    </lineage>
</organism>
<sequence>MRTLLLAFFIALTGCHAVTPDRLTKDTVITPEPSGESEVQRMYEEDSGYRDTVINQLVHEALTYAAAHAKEGQFTHELFTPVKDGGTLQTSLSYGQLFDPGRTHLYIKSATGSAGFDVLGQVYLFEQNTFRLVASDTIWKGNFVGDSIGDVNGDKLKDYMLITYASSGCCLRNDYTVYRYNAVTGGFGEARHFINPDFFPAEKVIRGVEYGHPGEVPLYKLRWKDTIVEPVEYIYRDPENKSQFIRTKVATYPPDRKTGEILKKVPAEYLHIEGYEWFMLDP</sequence>
<proteinExistence type="predicted"/>
<evidence type="ECO:0000313" key="2">
    <source>
        <dbReference type="Proteomes" id="UP000318815"/>
    </source>
</evidence>
<dbReference type="OrthoDB" id="680081at2"/>
<reference evidence="1 2" key="1">
    <citation type="submission" date="2019-08" db="EMBL/GenBank/DDBJ databases">
        <title>Whole genome sequencing of chitin degrading bacteria Chitinophaga pinensis YS16.</title>
        <authorList>
            <person name="Singh R.P."/>
            <person name="Manchanda G."/>
            <person name="Maurya I.K."/>
            <person name="Joshi N.K."/>
            <person name="Srivastava A.K."/>
        </authorList>
    </citation>
    <scope>NUCLEOTIDE SEQUENCE [LARGE SCALE GENOMIC DNA]</scope>
    <source>
        <strain evidence="1 2">YS-16</strain>
    </source>
</reference>
<comment type="caution">
    <text evidence="1">The sequence shown here is derived from an EMBL/GenBank/DDBJ whole genome shotgun (WGS) entry which is preliminary data.</text>
</comment>
<dbReference type="EMBL" id="VOHS01000023">
    <property type="protein sequence ID" value="TWV98840.1"/>
    <property type="molecule type" value="Genomic_DNA"/>
</dbReference>
<name>A0A5C6LNG5_9BACT</name>
<accession>A0A5C6LNG5</accession>